<evidence type="ECO:0000259" key="3">
    <source>
        <dbReference type="Pfam" id="PF16254"/>
    </source>
</evidence>
<organism evidence="4 5">
    <name type="scientific">Anaerovibrio lipolyticus DSM 3074</name>
    <dbReference type="NCBI Taxonomy" id="1120997"/>
    <lineage>
        <taxon>Bacteria</taxon>
        <taxon>Bacillati</taxon>
        <taxon>Bacillota</taxon>
        <taxon>Negativicutes</taxon>
        <taxon>Selenomonadales</taxon>
        <taxon>Selenomonadaceae</taxon>
        <taxon>Anaerovibrio</taxon>
    </lineage>
</organism>
<reference evidence="4 5" key="1">
    <citation type="submission" date="2016-11" db="EMBL/GenBank/DDBJ databases">
        <authorList>
            <person name="Jaros S."/>
            <person name="Januszkiewicz K."/>
            <person name="Wedrychowicz H."/>
        </authorList>
    </citation>
    <scope>NUCLEOTIDE SEQUENCE [LARGE SCALE GENOMIC DNA]</scope>
    <source>
        <strain evidence="4 5">DSM 3074</strain>
    </source>
</reference>
<evidence type="ECO:0000313" key="4">
    <source>
        <dbReference type="EMBL" id="SHJ00425.1"/>
    </source>
</evidence>
<dbReference type="Pfam" id="PF09940">
    <property type="entry name" value="DUF2172"/>
    <property type="match status" value="1"/>
</dbReference>
<protein>
    <submittedName>
        <fullName evidence="4">Aminopeptidase-like domain-containing protein</fullName>
    </submittedName>
</protein>
<feature type="domain" description="UCP01524 winged helix-turn-helix" evidence="2">
    <location>
        <begin position="354"/>
        <end position="425"/>
    </location>
</feature>
<dbReference type="Gene3D" id="3.50.30.90">
    <property type="match status" value="1"/>
</dbReference>
<dbReference type="InterPro" id="IPR012353">
    <property type="entry name" value="UCP015244"/>
</dbReference>
<feature type="domain" description="DUF4910" evidence="3">
    <location>
        <begin position="8"/>
        <end position="350"/>
    </location>
</feature>
<dbReference type="Pfam" id="PF16221">
    <property type="entry name" value="HTH_47"/>
    <property type="match status" value="1"/>
</dbReference>
<dbReference type="GO" id="GO:0004177">
    <property type="term" value="F:aminopeptidase activity"/>
    <property type="evidence" value="ECO:0007669"/>
    <property type="project" value="UniProtKB-KW"/>
</dbReference>
<feature type="domain" description="DUF2172" evidence="1">
    <location>
        <begin position="59"/>
        <end position="150"/>
    </location>
</feature>
<dbReference type="OrthoDB" id="9765654at2"/>
<dbReference type="InterPro" id="IPR032622">
    <property type="entry name" value="UCP01524_HTH"/>
</dbReference>
<sequence length="428" mass="48873">MDIGQDMYILCDKMFPYSRSITGDGVRQTLQTLREIVPEITVHEVPSGTKAFDWTVPKEWRIRDAWIKNSKGEKILDFNEHNLHVVGYSTPVDKIVDLAELKQYLYTQPDQPDAIPYVTSYYKERFGFCMTQQQYDALPEDTYHIFIESELFDGSLTYGELIIPGESEKEVLISTYMCHPSMANNELSGPAVSVYLARWLLSTEKRHYTYRFVYVPETIGSLTYMSQGDNLEKMKANIVAGWNLSCVGDDRTYSYVKTRYGNTLTDKITKNVLSFIYPEYKEYSFLKRGSDERQYNAPGVDLPICGFSRSKYGEYPEYHTSKDDMGLISPSGLQGAYETMQRCIEALEGNNKYKIQCLGEPQLGKRGLYPTISQKGSYDEVTAMMNFIAYSDGTNDIVDISNLIRTPVSNLIPIAQKLSKSNLIKVVE</sequence>
<dbReference type="InterPro" id="IPR032610">
    <property type="entry name" value="DUF2172"/>
</dbReference>
<keyword evidence="4" id="KW-0031">Aminopeptidase</keyword>
<proteinExistence type="predicted"/>
<dbReference type="Proteomes" id="UP000191240">
    <property type="component" value="Unassembled WGS sequence"/>
</dbReference>
<gene>
    <name evidence="4" type="ORF">SAMN02745671_02371</name>
</gene>
<dbReference type="SUPFAM" id="SSF53187">
    <property type="entry name" value="Zn-dependent exopeptidases"/>
    <property type="match status" value="1"/>
</dbReference>
<dbReference type="InterPro" id="IPR032589">
    <property type="entry name" value="DUF4910"/>
</dbReference>
<evidence type="ECO:0000259" key="2">
    <source>
        <dbReference type="Pfam" id="PF16221"/>
    </source>
</evidence>
<dbReference type="InterPro" id="IPR036388">
    <property type="entry name" value="WH-like_DNA-bd_sf"/>
</dbReference>
<dbReference type="AlphaFoldDB" id="A0A1M6FRV1"/>
<name>A0A1M6FRV1_9FIRM</name>
<dbReference type="PIRSF" id="PIRSF015244">
    <property type="entry name" value="UCP015244"/>
    <property type="match status" value="1"/>
</dbReference>
<dbReference type="RefSeq" id="WP_080326208.1">
    <property type="nucleotide sequence ID" value="NZ_FQYW01000023.1"/>
</dbReference>
<dbReference type="EMBL" id="FQYW01000023">
    <property type="protein sequence ID" value="SHJ00425.1"/>
    <property type="molecule type" value="Genomic_DNA"/>
</dbReference>
<evidence type="ECO:0000259" key="1">
    <source>
        <dbReference type="Pfam" id="PF09940"/>
    </source>
</evidence>
<evidence type="ECO:0000313" key="5">
    <source>
        <dbReference type="Proteomes" id="UP000191240"/>
    </source>
</evidence>
<dbReference type="Gene3D" id="3.40.630.10">
    <property type="entry name" value="Zn peptidases"/>
    <property type="match status" value="1"/>
</dbReference>
<keyword evidence="4" id="KW-0378">Hydrolase</keyword>
<dbReference type="Gene3D" id="1.10.10.10">
    <property type="entry name" value="Winged helix-like DNA-binding domain superfamily/Winged helix DNA-binding domain"/>
    <property type="match status" value="1"/>
</dbReference>
<accession>A0A1M6FRV1</accession>
<keyword evidence="4" id="KW-0645">Protease</keyword>
<dbReference type="Pfam" id="PF16254">
    <property type="entry name" value="DUF4910"/>
    <property type="match status" value="1"/>
</dbReference>